<sequence>MSLPPERASRTALLFTLGGMAALVALVLLVPDLRELAQAAFRGDTGLVRERLDELGVAGVLLLYAFMLVHIVVPYPSEIPSAASGYVYGFWAAVPIAMAGWTLSAIGTYYVGRYAGRPAIHRLVGEERARKAEAVVDRGGAGALLAARLIPLVPFSLIGYVAGATRVSLWRFVWTTVIGFLPLTIACVYLGSRLESLHPSDPRLWAALTPLLLAVAAGIWAHRRRTPVVDAET</sequence>
<evidence type="ECO:0000256" key="1">
    <source>
        <dbReference type="ARBA" id="ARBA00004651"/>
    </source>
</evidence>
<feature type="transmembrane region" description="Helical" evidence="7">
    <location>
        <begin position="140"/>
        <end position="163"/>
    </location>
</feature>
<keyword evidence="4 7" id="KW-0812">Transmembrane</keyword>
<feature type="transmembrane region" description="Helical" evidence="7">
    <location>
        <begin position="52"/>
        <end position="73"/>
    </location>
</feature>
<dbReference type="OrthoDB" id="5242213at2"/>
<evidence type="ECO:0000259" key="8">
    <source>
        <dbReference type="Pfam" id="PF09335"/>
    </source>
</evidence>
<dbReference type="InterPro" id="IPR015414">
    <property type="entry name" value="TMEM64"/>
</dbReference>
<dbReference type="InterPro" id="IPR032816">
    <property type="entry name" value="VTT_dom"/>
</dbReference>
<dbReference type="PANTHER" id="PTHR12677:SF59">
    <property type="entry name" value="GOLGI APPARATUS MEMBRANE PROTEIN TVP38-RELATED"/>
    <property type="match status" value="1"/>
</dbReference>
<feature type="domain" description="VTT" evidence="8">
    <location>
        <begin position="76"/>
        <end position="192"/>
    </location>
</feature>
<protein>
    <recommendedName>
        <fullName evidence="7">TVP38/TMEM64 family membrane protein</fullName>
    </recommendedName>
</protein>
<comment type="subcellular location">
    <subcellularLocation>
        <location evidence="1 7">Cell membrane</location>
        <topology evidence="1 7">Multi-pass membrane protein</topology>
    </subcellularLocation>
</comment>
<dbReference type="RefSeq" id="WP_107567411.1">
    <property type="nucleotide sequence ID" value="NZ_PYYB01000001.1"/>
</dbReference>
<evidence type="ECO:0000313" key="9">
    <source>
        <dbReference type="EMBL" id="PTL58975.1"/>
    </source>
</evidence>
<dbReference type="AlphaFoldDB" id="A0A2T4UIE1"/>
<evidence type="ECO:0000256" key="7">
    <source>
        <dbReference type="RuleBase" id="RU366058"/>
    </source>
</evidence>
<reference evidence="9 10" key="1">
    <citation type="submission" date="2018-03" db="EMBL/GenBank/DDBJ databases">
        <title>Aquarubrobacter algicola gen. nov., sp. nov., a novel actinobacterium isolated from shallow eutrophic lake during the end of cyanobacterial harmful algal blooms.</title>
        <authorList>
            <person name="Chun S.J."/>
        </authorList>
    </citation>
    <scope>NUCLEOTIDE SEQUENCE [LARGE SCALE GENOMIC DNA]</scope>
    <source>
        <strain evidence="9 10">Seoho-28</strain>
    </source>
</reference>
<keyword evidence="6 7" id="KW-0472">Membrane</keyword>
<dbReference type="PANTHER" id="PTHR12677">
    <property type="entry name" value="GOLGI APPARATUS MEMBRANE PROTEIN TVP38-RELATED"/>
    <property type="match status" value="1"/>
</dbReference>
<gene>
    <name evidence="9" type="ORF">C7Y72_04595</name>
</gene>
<keyword evidence="3 7" id="KW-1003">Cell membrane</keyword>
<feature type="transmembrane region" description="Helical" evidence="7">
    <location>
        <begin position="85"/>
        <end position="112"/>
    </location>
</feature>
<dbReference type="EMBL" id="PYYB01000001">
    <property type="protein sequence ID" value="PTL58975.1"/>
    <property type="molecule type" value="Genomic_DNA"/>
</dbReference>
<keyword evidence="5 7" id="KW-1133">Transmembrane helix</keyword>
<feature type="transmembrane region" description="Helical" evidence="7">
    <location>
        <begin position="169"/>
        <end position="192"/>
    </location>
</feature>
<evidence type="ECO:0000256" key="4">
    <source>
        <dbReference type="ARBA" id="ARBA00022692"/>
    </source>
</evidence>
<evidence type="ECO:0000256" key="5">
    <source>
        <dbReference type="ARBA" id="ARBA00022989"/>
    </source>
</evidence>
<organism evidence="9 10">
    <name type="scientific">Paraconexibacter algicola</name>
    <dbReference type="NCBI Taxonomy" id="2133960"/>
    <lineage>
        <taxon>Bacteria</taxon>
        <taxon>Bacillati</taxon>
        <taxon>Actinomycetota</taxon>
        <taxon>Thermoleophilia</taxon>
        <taxon>Solirubrobacterales</taxon>
        <taxon>Paraconexibacteraceae</taxon>
        <taxon>Paraconexibacter</taxon>
    </lineage>
</organism>
<dbReference type="Proteomes" id="UP000240739">
    <property type="component" value="Unassembled WGS sequence"/>
</dbReference>
<name>A0A2T4UIE1_9ACTN</name>
<dbReference type="Pfam" id="PF09335">
    <property type="entry name" value="VTT_dom"/>
    <property type="match status" value="1"/>
</dbReference>
<comment type="similarity">
    <text evidence="2 7">Belongs to the TVP38/TMEM64 family.</text>
</comment>
<comment type="caution">
    <text evidence="9">The sequence shown here is derived from an EMBL/GenBank/DDBJ whole genome shotgun (WGS) entry which is preliminary data.</text>
</comment>
<evidence type="ECO:0000256" key="2">
    <source>
        <dbReference type="ARBA" id="ARBA00008640"/>
    </source>
</evidence>
<evidence type="ECO:0000256" key="6">
    <source>
        <dbReference type="ARBA" id="ARBA00023136"/>
    </source>
</evidence>
<accession>A0A2T4UIE1</accession>
<keyword evidence="10" id="KW-1185">Reference proteome</keyword>
<evidence type="ECO:0000256" key="3">
    <source>
        <dbReference type="ARBA" id="ARBA00022475"/>
    </source>
</evidence>
<feature type="transmembrane region" description="Helical" evidence="7">
    <location>
        <begin position="204"/>
        <end position="222"/>
    </location>
</feature>
<feature type="transmembrane region" description="Helical" evidence="7">
    <location>
        <begin position="12"/>
        <end position="31"/>
    </location>
</feature>
<dbReference type="GO" id="GO:0005886">
    <property type="term" value="C:plasma membrane"/>
    <property type="evidence" value="ECO:0007669"/>
    <property type="project" value="UniProtKB-SubCell"/>
</dbReference>
<evidence type="ECO:0000313" key="10">
    <source>
        <dbReference type="Proteomes" id="UP000240739"/>
    </source>
</evidence>
<proteinExistence type="inferred from homology"/>